<dbReference type="GO" id="GO:0000287">
    <property type="term" value="F:magnesium ion binding"/>
    <property type="evidence" value="ECO:0007669"/>
    <property type="project" value="UniProtKB-UniRule"/>
</dbReference>
<feature type="binding site" evidence="8">
    <location>
        <position position="99"/>
    </location>
    <ligand>
        <name>Mg(2+)</name>
        <dbReference type="ChEBI" id="CHEBI:18420"/>
    </ligand>
</feature>
<keyword evidence="6 8" id="KW-0460">Magnesium</keyword>
<dbReference type="EMBL" id="CADCWK010000141">
    <property type="protein sequence ID" value="CAA9557678.1"/>
    <property type="molecule type" value="Genomic_DNA"/>
</dbReference>
<keyword evidence="4 8" id="KW-0479">Metal-binding</keyword>
<comment type="cofactor">
    <cofactor evidence="1 8">
        <name>Mg(2+)</name>
        <dbReference type="ChEBI" id="CHEBI:18420"/>
    </cofactor>
</comment>
<protein>
    <recommendedName>
        <fullName evidence="8">Ribonuclease VapC</fullName>
        <shortName evidence="8">RNase VapC</shortName>
        <ecNumber evidence="8">3.1.-.-</ecNumber>
    </recommendedName>
    <alternativeName>
        <fullName evidence="8">Toxin VapC</fullName>
    </alternativeName>
</protein>
<evidence type="ECO:0000256" key="2">
    <source>
        <dbReference type="ARBA" id="ARBA00022649"/>
    </source>
</evidence>
<name>A0A6J4UVC7_9BACT</name>
<dbReference type="InterPro" id="IPR022907">
    <property type="entry name" value="VapC_family"/>
</dbReference>
<dbReference type="PANTHER" id="PTHR33653">
    <property type="entry name" value="RIBONUCLEASE VAPC2"/>
    <property type="match status" value="1"/>
</dbReference>
<evidence type="ECO:0000256" key="8">
    <source>
        <dbReference type="HAMAP-Rule" id="MF_00265"/>
    </source>
</evidence>
<dbReference type="SUPFAM" id="SSF88723">
    <property type="entry name" value="PIN domain-like"/>
    <property type="match status" value="1"/>
</dbReference>
<keyword evidence="2 8" id="KW-1277">Toxin-antitoxin system</keyword>
<evidence type="ECO:0000256" key="4">
    <source>
        <dbReference type="ARBA" id="ARBA00022723"/>
    </source>
</evidence>
<feature type="binding site" evidence="8">
    <location>
        <position position="4"/>
    </location>
    <ligand>
        <name>Mg(2+)</name>
        <dbReference type="ChEBI" id="CHEBI:18420"/>
    </ligand>
</feature>
<accession>A0A6J4UVC7</accession>
<reference evidence="10" key="1">
    <citation type="submission" date="2020-02" db="EMBL/GenBank/DDBJ databases">
        <authorList>
            <person name="Meier V. D."/>
        </authorList>
    </citation>
    <scope>NUCLEOTIDE SEQUENCE</scope>
    <source>
        <strain evidence="10">AVDCRST_MAG33</strain>
    </source>
</reference>
<dbReference type="Pfam" id="PF01850">
    <property type="entry name" value="PIN"/>
    <property type="match status" value="1"/>
</dbReference>
<keyword evidence="5 8" id="KW-0378">Hydrolase</keyword>
<keyword evidence="8" id="KW-0800">Toxin</keyword>
<keyword evidence="3 8" id="KW-0540">Nuclease</keyword>
<proteinExistence type="inferred from homology"/>
<dbReference type="InterPro" id="IPR002716">
    <property type="entry name" value="PIN_dom"/>
</dbReference>
<gene>
    <name evidence="8" type="primary">vapC</name>
    <name evidence="10" type="ORF">AVDCRST_MAG33-1406</name>
</gene>
<feature type="domain" description="PIN" evidence="9">
    <location>
        <begin position="1"/>
        <end position="124"/>
    </location>
</feature>
<dbReference type="PANTHER" id="PTHR33653:SF1">
    <property type="entry name" value="RIBONUCLEASE VAPC2"/>
    <property type="match status" value="1"/>
</dbReference>
<dbReference type="AlphaFoldDB" id="A0A6J4UVC7"/>
<dbReference type="EC" id="3.1.-.-" evidence="8"/>
<dbReference type="CDD" id="cd09871">
    <property type="entry name" value="PIN_MtVapC28-VapC30-like"/>
    <property type="match status" value="1"/>
</dbReference>
<comment type="function">
    <text evidence="8">Toxic component of a toxin-antitoxin (TA) system. An RNase.</text>
</comment>
<dbReference type="InterPro" id="IPR050556">
    <property type="entry name" value="Type_II_TA_system_RNase"/>
</dbReference>
<dbReference type="InterPro" id="IPR029060">
    <property type="entry name" value="PIN-like_dom_sf"/>
</dbReference>
<evidence type="ECO:0000256" key="3">
    <source>
        <dbReference type="ARBA" id="ARBA00022722"/>
    </source>
</evidence>
<evidence type="ECO:0000259" key="9">
    <source>
        <dbReference type="Pfam" id="PF01850"/>
    </source>
</evidence>
<dbReference type="Gene3D" id="3.40.50.1010">
    <property type="entry name" value="5'-nuclease"/>
    <property type="match status" value="1"/>
</dbReference>
<evidence type="ECO:0000256" key="7">
    <source>
        <dbReference type="ARBA" id="ARBA00038093"/>
    </source>
</evidence>
<evidence type="ECO:0000256" key="5">
    <source>
        <dbReference type="ARBA" id="ARBA00022801"/>
    </source>
</evidence>
<evidence type="ECO:0000313" key="10">
    <source>
        <dbReference type="EMBL" id="CAA9557678.1"/>
    </source>
</evidence>
<sequence>MIVDTSALIEILKGQPEAERCFATLLESGSVRLSAANLFEMYIVADGLDDPDAGTKSERILRLATVSIEPVTREHVLLARTAYQRFGRRNHPAGLNFGDCFAYALAKQTGEPLLFVGNDFGQTDIVTA</sequence>
<organism evidence="10">
    <name type="scientific">uncultured Thermomicrobiales bacterium</name>
    <dbReference type="NCBI Taxonomy" id="1645740"/>
    <lineage>
        <taxon>Bacteria</taxon>
        <taxon>Pseudomonadati</taxon>
        <taxon>Thermomicrobiota</taxon>
        <taxon>Thermomicrobia</taxon>
        <taxon>Thermomicrobiales</taxon>
        <taxon>environmental samples</taxon>
    </lineage>
</organism>
<comment type="similarity">
    <text evidence="7 8">Belongs to the PINc/VapC protein family.</text>
</comment>
<evidence type="ECO:0000256" key="1">
    <source>
        <dbReference type="ARBA" id="ARBA00001946"/>
    </source>
</evidence>
<evidence type="ECO:0000256" key="6">
    <source>
        <dbReference type="ARBA" id="ARBA00022842"/>
    </source>
</evidence>
<dbReference type="GO" id="GO:0004540">
    <property type="term" value="F:RNA nuclease activity"/>
    <property type="evidence" value="ECO:0007669"/>
    <property type="project" value="InterPro"/>
</dbReference>
<dbReference type="GO" id="GO:0016787">
    <property type="term" value="F:hydrolase activity"/>
    <property type="evidence" value="ECO:0007669"/>
    <property type="project" value="UniProtKB-KW"/>
</dbReference>
<dbReference type="HAMAP" id="MF_00265">
    <property type="entry name" value="VapC_Nob1"/>
    <property type="match status" value="1"/>
</dbReference>
<dbReference type="GO" id="GO:0090729">
    <property type="term" value="F:toxin activity"/>
    <property type="evidence" value="ECO:0007669"/>
    <property type="project" value="UniProtKB-KW"/>
</dbReference>